<organism evidence="10">
    <name type="scientific">Nitzschia sp. PL3-2</name>
    <dbReference type="NCBI Taxonomy" id="2083271"/>
    <lineage>
        <taxon>Eukaryota</taxon>
        <taxon>Sar</taxon>
        <taxon>Stramenopiles</taxon>
        <taxon>Ochrophyta</taxon>
        <taxon>Bacillariophyta</taxon>
        <taxon>Bacillariophyceae</taxon>
        <taxon>Bacillariophycidae</taxon>
        <taxon>Bacillariales</taxon>
        <taxon>Bacillariaceae</taxon>
        <taxon>Nitzschia</taxon>
    </lineage>
</organism>
<dbReference type="EMBL" id="AP018504">
    <property type="protein sequence ID" value="BBC77472.1"/>
    <property type="molecule type" value="Genomic_DNA"/>
</dbReference>
<dbReference type="InterPro" id="IPR005727">
    <property type="entry name" value="Ribosomal_uL22_bac/chlpt-type"/>
</dbReference>
<evidence type="ECO:0000256" key="1">
    <source>
        <dbReference type="ARBA" id="ARBA00004474"/>
    </source>
</evidence>
<evidence type="ECO:0000256" key="4">
    <source>
        <dbReference type="ARBA" id="ARBA00022730"/>
    </source>
</evidence>
<dbReference type="GO" id="GO:0015934">
    <property type="term" value="C:large ribosomal subunit"/>
    <property type="evidence" value="ECO:0007669"/>
    <property type="project" value="InterPro"/>
</dbReference>
<keyword evidence="3 10" id="KW-0934">Plastid</keyword>
<protein>
    <recommendedName>
        <fullName evidence="8">Large ribosomal subunit protein uL22c</fullName>
    </recommendedName>
</protein>
<dbReference type="GO" id="GO:0009536">
    <property type="term" value="C:plastid"/>
    <property type="evidence" value="ECO:0007669"/>
    <property type="project" value="UniProtKB-SubCell"/>
</dbReference>
<sequence>MSTYLTTKATAKHIHMSPHKVRRVINQIRNCSYKKSLMILKFLPYKASKPVYKLIESAAANAVFLNNLKKDELYVYKIFVNEGPKLKRNRIQSRGRISQILKPTCHITVILKVYKKK</sequence>
<reference evidence="10" key="1">
    <citation type="submission" date="2018-02" db="EMBL/GenBank/DDBJ databases">
        <title>Evolution and diversity of non-photosynthetic diatom plastid genomes.</title>
        <authorList>
            <person name="Kamikawa R."/>
            <person name="Ishii K."/>
        </authorList>
    </citation>
    <scope>NUCLEOTIDE SEQUENCE</scope>
    <source>
        <strain evidence="10">PL3-2</strain>
    </source>
</reference>
<dbReference type="InterPro" id="IPR047867">
    <property type="entry name" value="Ribosomal_uL22_bac/org-type"/>
</dbReference>
<evidence type="ECO:0000256" key="6">
    <source>
        <dbReference type="ARBA" id="ARBA00022980"/>
    </source>
</evidence>
<dbReference type="SUPFAM" id="SSF54843">
    <property type="entry name" value="Ribosomal protein L22"/>
    <property type="match status" value="1"/>
</dbReference>
<evidence type="ECO:0000256" key="8">
    <source>
        <dbReference type="ARBA" id="ARBA00035285"/>
    </source>
</evidence>
<dbReference type="Gene3D" id="3.90.470.10">
    <property type="entry name" value="Ribosomal protein L22/L17"/>
    <property type="match status" value="1"/>
</dbReference>
<dbReference type="HAMAP" id="MF_01331_B">
    <property type="entry name" value="Ribosomal_uL22_B"/>
    <property type="match status" value="1"/>
</dbReference>
<keyword evidence="5" id="KW-0694">RNA-binding</keyword>
<dbReference type="PANTHER" id="PTHR13501">
    <property type="entry name" value="CHLOROPLAST 50S RIBOSOMAL PROTEIN L22-RELATED"/>
    <property type="match status" value="1"/>
</dbReference>
<dbReference type="AlphaFoldDB" id="A0A2Z5ZAD9"/>
<comment type="similarity">
    <text evidence="2 9">Belongs to the universal ribosomal protein uL22 family.</text>
</comment>
<name>A0A2Z5ZAD9_9STRA</name>
<dbReference type="InterPro" id="IPR001063">
    <property type="entry name" value="Ribosomal_uL22"/>
</dbReference>
<dbReference type="GO" id="GO:0003735">
    <property type="term" value="F:structural constituent of ribosome"/>
    <property type="evidence" value="ECO:0007669"/>
    <property type="project" value="InterPro"/>
</dbReference>
<dbReference type="Pfam" id="PF00237">
    <property type="entry name" value="Ribosomal_L22"/>
    <property type="match status" value="1"/>
</dbReference>
<evidence type="ECO:0000256" key="5">
    <source>
        <dbReference type="ARBA" id="ARBA00022884"/>
    </source>
</evidence>
<dbReference type="NCBIfam" id="TIGR01044">
    <property type="entry name" value="rplV_bact"/>
    <property type="match status" value="1"/>
</dbReference>
<evidence type="ECO:0000256" key="2">
    <source>
        <dbReference type="ARBA" id="ARBA00009451"/>
    </source>
</evidence>
<comment type="subcellular location">
    <subcellularLocation>
        <location evidence="1">Plastid</location>
    </subcellularLocation>
</comment>
<keyword evidence="6 9" id="KW-0689">Ribosomal protein</keyword>
<evidence type="ECO:0000256" key="7">
    <source>
        <dbReference type="ARBA" id="ARBA00023274"/>
    </source>
</evidence>
<dbReference type="InterPro" id="IPR036394">
    <property type="entry name" value="Ribosomal_uL22_sf"/>
</dbReference>
<evidence type="ECO:0000313" key="10">
    <source>
        <dbReference type="EMBL" id="BBC77472.1"/>
    </source>
</evidence>
<proteinExistence type="inferred from homology"/>
<evidence type="ECO:0000256" key="9">
    <source>
        <dbReference type="RuleBase" id="RU004005"/>
    </source>
</evidence>
<dbReference type="GO" id="GO:0006412">
    <property type="term" value="P:translation"/>
    <property type="evidence" value="ECO:0007669"/>
    <property type="project" value="InterPro"/>
</dbReference>
<dbReference type="GO" id="GO:0019843">
    <property type="term" value="F:rRNA binding"/>
    <property type="evidence" value="ECO:0007669"/>
    <property type="project" value="UniProtKB-KW"/>
</dbReference>
<dbReference type="PANTHER" id="PTHR13501:SF10">
    <property type="entry name" value="LARGE RIBOSOMAL SUBUNIT PROTEIN UL22M"/>
    <property type="match status" value="1"/>
</dbReference>
<keyword evidence="7 9" id="KW-0687">Ribonucleoprotein</keyword>
<dbReference type="CDD" id="cd00336">
    <property type="entry name" value="Ribosomal_L22"/>
    <property type="match status" value="1"/>
</dbReference>
<evidence type="ECO:0000256" key="3">
    <source>
        <dbReference type="ARBA" id="ARBA00022640"/>
    </source>
</evidence>
<gene>
    <name evidence="10" type="primary">orf117</name>
</gene>
<keyword evidence="4" id="KW-0699">rRNA-binding</keyword>
<geneLocation type="plastid" evidence="10"/>
<accession>A0A2Z5ZAD9</accession>